<protein>
    <submittedName>
        <fullName evidence="1">Uncharacterized protein</fullName>
    </submittedName>
</protein>
<organism evidence="1 2">
    <name type="scientific">Trifolium pratense</name>
    <name type="common">Red clover</name>
    <dbReference type="NCBI Taxonomy" id="57577"/>
    <lineage>
        <taxon>Eukaryota</taxon>
        <taxon>Viridiplantae</taxon>
        <taxon>Streptophyta</taxon>
        <taxon>Embryophyta</taxon>
        <taxon>Tracheophyta</taxon>
        <taxon>Spermatophyta</taxon>
        <taxon>Magnoliopsida</taxon>
        <taxon>eudicotyledons</taxon>
        <taxon>Gunneridae</taxon>
        <taxon>Pentapetalae</taxon>
        <taxon>rosids</taxon>
        <taxon>fabids</taxon>
        <taxon>Fabales</taxon>
        <taxon>Fabaceae</taxon>
        <taxon>Papilionoideae</taxon>
        <taxon>50 kb inversion clade</taxon>
        <taxon>NPAAA clade</taxon>
        <taxon>Hologalegina</taxon>
        <taxon>IRL clade</taxon>
        <taxon>Trifolieae</taxon>
        <taxon>Trifolium</taxon>
    </lineage>
</organism>
<feature type="non-terminal residue" evidence="1">
    <location>
        <position position="1"/>
    </location>
</feature>
<reference evidence="1 2" key="2">
    <citation type="journal article" date="2017" name="Front. Plant Sci.">
        <title>Gene Classification and Mining of Molecular Markers Useful in Red Clover (Trifolium pratense) Breeding.</title>
        <authorList>
            <person name="Istvanek J."/>
            <person name="Dluhosova J."/>
            <person name="Dluhos P."/>
            <person name="Patkova L."/>
            <person name="Nedelnik J."/>
            <person name="Repkova J."/>
        </authorList>
    </citation>
    <scope>NUCLEOTIDE SEQUENCE [LARGE SCALE GENOMIC DNA]</scope>
    <source>
        <strain evidence="2">cv. Tatra</strain>
        <tissue evidence="1">Young leaves</tissue>
    </source>
</reference>
<evidence type="ECO:0000313" key="1">
    <source>
        <dbReference type="EMBL" id="PNX58354.1"/>
    </source>
</evidence>
<dbReference type="Proteomes" id="UP000236291">
    <property type="component" value="Unassembled WGS sequence"/>
</dbReference>
<name>A0A2K3JWG0_TRIPR</name>
<dbReference type="EMBL" id="ASHM01127316">
    <property type="protein sequence ID" value="PNX58354.1"/>
    <property type="molecule type" value="Genomic_DNA"/>
</dbReference>
<proteinExistence type="predicted"/>
<dbReference type="AlphaFoldDB" id="A0A2K3JWG0"/>
<gene>
    <name evidence="1" type="ORF">L195_g059150</name>
</gene>
<accession>A0A2K3JWG0</accession>
<comment type="caution">
    <text evidence="1">The sequence shown here is derived from an EMBL/GenBank/DDBJ whole genome shotgun (WGS) entry which is preliminary data.</text>
</comment>
<sequence>GVKDCSISLWRITSIVFTYVSAAKYLVPLGPYNNLEAKLNYPEKLAAKCMN</sequence>
<evidence type="ECO:0000313" key="2">
    <source>
        <dbReference type="Proteomes" id="UP000236291"/>
    </source>
</evidence>
<reference evidence="1 2" key="1">
    <citation type="journal article" date="2014" name="Am. J. Bot.">
        <title>Genome assembly and annotation for red clover (Trifolium pratense; Fabaceae).</title>
        <authorList>
            <person name="Istvanek J."/>
            <person name="Jaros M."/>
            <person name="Krenek A."/>
            <person name="Repkova J."/>
        </authorList>
    </citation>
    <scope>NUCLEOTIDE SEQUENCE [LARGE SCALE GENOMIC DNA]</scope>
    <source>
        <strain evidence="2">cv. Tatra</strain>
        <tissue evidence="1">Young leaves</tissue>
    </source>
</reference>